<evidence type="ECO:0000256" key="7">
    <source>
        <dbReference type="SAM" id="Phobius"/>
    </source>
</evidence>
<feature type="transmembrane region" description="Helical" evidence="7">
    <location>
        <begin position="293"/>
        <end position="314"/>
    </location>
</feature>
<dbReference type="InterPro" id="IPR006153">
    <property type="entry name" value="Cation/H_exchanger_TM"/>
</dbReference>
<feature type="transmembrane region" description="Helical" evidence="7">
    <location>
        <begin position="326"/>
        <end position="349"/>
    </location>
</feature>
<proteinExistence type="inferred from homology"/>
<evidence type="ECO:0000313" key="9">
    <source>
        <dbReference type="EMBL" id="MCX2725681.1"/>
    </source>
</evidence>
<gene>
    <name evidence="9" type="ORF">ON753_25540</name>
</gene>
<feature type="transmembrane region" description="Helical" evidence="7">
    <location>
        <begin position="86"/>
        <end position="110"/>
    </location>
</feature>
<accession>A0ABT3R9D3</accession>
<feature type="domain" description="RCK N-terminal" evidence="8">
    <location>
        <begin position="410"/>
        <end position="534"/>
    </location>
</feature>
<feature type="transmembrane region" description="Helical" evidence="7">
    <location>
        <begin position="355"/>
        <end position="376"/>
    </location>
</feature>
<protein>
    <submittedName>
        <fullName evidence="9">Cation:proton antiporter</fullName>
    </submittedName>
</protein>
<evidence type="ECO:0000256" key="3">
    <source>
        <dbReference type="ARBA" id="ARBA00022448"/>
    </source>
</evidence>
<dbReference type="Proteomes" id="UP001300261">
    <property type="component" value="Unassembled WGS sequence"/>
</dbReference>
<feature type="transmembrane region" description="Helical" evidence="7">
    <location>
        <begin position="57"/>
        <end position="74"/>
    </location>
</feature>
<dbReference type="SUPFAM" id="SSF51735">
    <property type="entry name" value="NAD(P)-binding Rossmann-fold domains"/>
    <property type="match status" value="1"/>
</dbReference>
<name>A0ABT3R9D3_9HYPH</name>
<feature type="transmembrane region" description="Helical" evidence="7">
    <location>
        <begin position="183"/>
        <end position="205"/>
    </location>
</feature>
<dbReference type="PROSITE" id="PS51201">
    <property type="entry name" value="RCK_N"/>
    <property type="match status" value="1"/>
</dbReference>
<evidence type="ECO:0000256" key="4">
    <source>
        <dbReference type="ARBA" id="ARBA00022692"/>
    </source>
</evidence>
<feature type="transmembrane region" description="Helical" evidence="7">
    <location>
        <begin position="116"/>
        <end position="135"/>
    </location>
</feature>
<dbReference type="InterPro" id="IPR003148">
    <property type="entry name" value="RCK_N"/>
</dbReference>
<keyword evidence="6 7" id="KW-0472">Membrane</keyword>
<dbReference type="Gene3D" id="3.40.50.720">
    <property type="entry name" value="NAD(P)-binding Rossmann-like Domain"/>
    <property type="match status" value="1"/>
</dbReference>
<comment type="subcellular location">
    <subcellularLocation>
        <location evidence="1">Membrane</location>
        <topology evidence="1">Multi-pass membrane protein</topology>
    </subcellularLocation>
</comment>
<organism evidence="9 10">
    <name type="scientific">Roseibium salinum</name>
    <dbReference type="NCBI Taxonomy" id="1604349"/>
    <lineage>
        <taxon>Bacteria</taxon>
        <taxon>Pseudomonadati</taxon>
        <taxon>Pseudomonadota</taxon>
        <taxon>Alphaproteobacteria</taxon>
        <taxon>Hyphomicrobiales</taxon>
        <taxon>Stappiaceae</taxon>
        <taxon>Roseibium</taxon>
    </lineage>
</organism>
<evidence type="ECO:0000313" key="10">
    <source>
        <dbReference type="Proteomes" id="UP001300261"/>
    </source>
</evidence>
<sequence>MSEIVFQEIALLLLGAAAIGLIGSVLRQPAIVSFIAVGIVAAAFVDKSHETANQIRFLAELGIALLLFLVGLKLDWRLVKTLGPVALATGIGQVVFTAGIGFLIGLALGFNWLTSLYIATALTFSSTIIVVKLLSDKRELETLHGRIALGFLIVQDIIVVIAMVILSTIGIGVAEGGSGLADLGIVLGSLVAVIVILILFVRYVADPLMARLARTPELLVIASIGWAATAAAIGEAVGLGKELGGLAAGVSIGSTPYRDMVSARLSALRDFLLLFFFLSIGTTLDFSTLGQDFIYAVIYSVFVLIGNPLIVILIMGRMGYRARTGFFAGLTVAQISEFSLIFMAMGLSLGHVDQSATGLVTLVGLVTIALSVYMITYSQQLYAWSRPLLRLIDFDPWREAAAEDEEDSPPVDVIVFGLGRFGSQLLRRLEDAGYNVLGIDLDPRTISRFTGEGYRVCYGDVTEQEFWTDLPLTQARWIVLAVPYGTILLTETDPQSGLFTALSTHRFAGRVAITARDEAEAARLKENGGVDLVLYPFDEAAMSAARQITDLDEQLGNDARAEVRE</sequence>
<dbReference type="PANTHER" id="PTHR42751">
    <property type="entry name" value="SODIUM/HYDROGEN EXCHANGER FAMILY/TRKA DOMAIN PROTEIN"/>
    <property type="match status" value="1"/>
</dbReference>
<dbReference type="Gene3D" id="1.20.1530.20">
    <property type="match status" value="1"/>
</dbReference>
<evidence type="ECO:0000259" key="8">
    <source>
        <dbReference type="PROSITE" id="PS51201"/>
    </source>
</evidence>
<dbReference type="PANTHER" id="PTHR42751:SF3">
    <property type="entry name" value="SODIUM_GLUTAMATE SYMPORTER"/>
    <property type="match status" value="1"/>
</dbReference>
<comment type="caution">
    <text evidence="9">The sequence shown here is derived from an EMBL/GenBank/DDBJ whole genome shotgun (WGS) entry which is preliminary data.</text>
</comment>
<dbReference type="Pfam" id="PF00999">
    <property type="entry name" value="Na_H_Exchanger"/>
    <property type="match status" value="1"/>
</dbReference>
<keyword evidence="3" id="KW-0813">Transport</keyword>
<dbReference type="RefSeq" id="WP_265966795.1">
    <property type="nucleotide sequence ID" value="NZ_JAPEVI010000003.1"/>
</dbReference>
<reference evidence="9 10" key="1">
    <citation type="journal article" date="2016" name="Int. J. Syst. Evol. Microbiol.">
        <title>Labrenzia salina sp. nov., isolated from the rhizosphere of the halophyte Arthrocnemum macrostachyum.</title>
        <authorList>
            <person name="Camacho M."/>
            <person name="Redondo-Gomez S."/>
            <person name="Rodriguez-Llorente I."/>
            <person name="Rohde M."/>
            <person name="Sproer C."/>
            <person name="Schumann P."/>
            <person name="Klenk H.P."/>
            <person name="Montero-Calasanz M.D.C."/>
        </authorList>
    </citation>
    <scope>NUCLEOTIDE SEQUENCE [LARGE SCALE GENOMIC DNA]</scope>
    <source>
        <strain evidence="9 10">DSM 29163</strain>
    </source>
</reference>
<evidence type="ECO:0000256" key="2">
    <source>
        <dbReference type="ARBA" id="ARBA00005551"/>
    </source>
</evidence>
<feature type="transmembrane region" description="Helical" evidence="7">
    <location>
        <begin position="147"/>
        <end position="171"/>
    </location>
</feature>
<feature type="transmembrane region" description="Helical" evidence="7">
    <location>
        <begin position="12"/>
        <end position="45"/>
    </location>
</feature>
<comment type="similarity">
    <text evidence="2">Belongs to the monovalent cation:proton antiporter 2 (CPA2) transporter (TC 2.A.37) family.</text>
</comment>
<keyword evidence="10" id="KW-1185">Reference proteome</keyword>
<evidence type="ECO:0000256" key="6">
    <source>
        <dbReference type="ARBA" id="ARBA00023136"/>
    </source>
</evidence>
<dbReference type="InterPro" id="IPR038770">
    <property type="entry name" value="Na+/solute_symporter_sf"/>
</dbReference>
<dbReference type="EMBL" id="JAPEVI010000003">
    <property type="protein sequence ID" value="MCX2725681.1"/>
    <property type="molecule type" value="Genomic_DNA"/>
</dbReference>
<keyword evidence="4 7" id="KW-0812">Transmembrane</keyword>
<feature type="transmembrane region" description="Helical" evidence="7">
    <location>
        <begin position="267"/>
        <end position="287"/>
    </location>
</feature>
<dbReference type="Pfam" id="PF02254">
    <property type="entry name" value="TrkA_N"/>
    <property type="match status" value="1"/>
</dbReference>
<dbReference type="InterPro" id="IPR036291">
    <property type="entry name" value="NAD(P)-bd_dom_sf"/>
</dbReference>
<evidence type="ECO:0000256" key="1">
    <source>
        <dbReference type="ARBA" id="ARBA00004141"/>
    </source>
</evidence>
<keyword evidence="5 7" id="KW-1133">Transmembrane helix</keyword>
<evidence type="ECO:0000256" key="5">
    <source>
        <dbReference type="ARBA" id="ARBA00022989"/>
    </source>
</evidence>